<dbReference type="Gene3D" id="3.30.420.10">
    <property type="entry name" value="Ribonuclease H-like superfamily/Ribonuclease H"/>
    <property type="match status" value="1"/>
</dbReference>
<dbReference type="InterPro" id="IPR036397">
    <property type="entry name" value="RNaseH_sf"/>
</dbReference>
<evidence type="ECO:0000313" key="1">
    <source>
        <dbReference type="EMBL" id="GFR69507.1"/>
    </source>
</evidence>
<proteinExistence type="predicted"/>
<dbReference type="GO" id="GO:0003676">
    <property type="term" value="F:nucleic acid binding"/>
    <property type="evidence" value="ECO:0007669"/>
    <property type="project" value="InterPro"/>
</dbReference>
<organism evidence="1 2">
    <name type="scientific">Elysia marginata</name>
    <dbReference type="NCBI Taxonomy" id="1093978"/>
    <lineage>
        <taxon>Eukaryota</taxon>
        <taxon>Metazoa</taxon>
        <taxon>Spiralia</taxon>
        <taxon>Lophotrochozoa</taxon>
        <taxon>Mollusca</taxon>
        <taxon>Gastropoda</taxon>
        <taxon>Heterobranchia</taxon>
        <taxon>Euthyneura</taxon>
        <taxon>Panpulmonata</taxon>
        <taxon>Sacoglossa</taxon>
        <taxon>Placobranchoidea</taxon>
        <taxon>Plakobranchidae</taxon>
        <taxon>Elysia</taxon>
    </lineage>
</organism>
<evidence type="ECO:0000313" key="2">
    <source>
        <dbReference type="Proteomes" id="UP000762676"/>
    </source>
</evidence>
<keyword evidence="2" id="KW-1185">Reference proteome</keyword>
<sequence>MVSAGVYWNGKTEIVFIDMKTAKVNLKNYISLLRKKLLPSRHKFYPQGDFILQQDDATLHTSRGTQQFLIDQGVDIIAKDHWPPQFPDFNPMDYAMWESLA</sequence>
<accession>A0AAV4F8G8</accession>
<gene>
    <name evidence="1" type="ORF">ElyMa_003758700</name>
</gene>
<reference evidence="1 2" key="1">
    <citation type="journal article" date="2021" name="Elife">
        <title>Chloroplast acquisition without the gene transfer in kleptoplastic sea slugs, Plakobranchus ocellatus.</title>
        <authorList>
            <person name="Maeda T."/>
            <person name="Takahashi S."/>
            <person name="Yoshida T."/>
            <person name="Shimamura S."/>
            <person name="Takaki Y."/>
            <person name="Nagai Y."/>
            <person name="Toyoda A."/>
            <person name="Suzuki Y."/>
            <person name="Arimoto A."/>
            <person name="Ishii H."/>
            <person name="Satoh N."/>
            <person name="Nishiyama T."/>
            <person name="Hasebe M."/>
            <person name="Maruyama T."/>
            <person name="Minagawa J."/>
            <person name="Obokata J."/>
            <person name="Shigenobu S."/>
        </authorList>
    </citation>
    <scope>NUCLEOTIDE SEQUENCE [LARGE SCALE GENOMIC DNA]</scope>
</reference>
<comment type="caution">
    <text evidence="1">The sequence shown here is derived from an EMBL/GenBank/DDBJ whole genome shotgun (WGS) entry which is preliminary data.</text>
</comment>
<dbReference type="EMBL" id="BMAT01007711">
    <property type="protein sequence ID" value="GFR69507.1"/>
    <property type="molecule type" value="Genomic_DNA"/>
</dbReference>
<dbReference type="AlphaFoldDB" id="A0AAV4F8G8"/>
<protein>
    <submittedName>
        <fullName evidence="1">Transposase</fullName>
    </submittedName>
</protein>
<name>A0AAV4F8G8_9GAST</name>
<dbReference type="Proteomes" id="UP000762676">
    <property type="component" value="Unassembled WGS sequence"/>
</dbReference>